<dbReference type="SUPFAM" id="SSF88946">
    <property type="entry name" value="Sigma2 domain of RNA polymerase sigma factors"/>
    <property type="match status" value="1"/>
</dbReference>
<dbReference type="InterPro" id="IPR013325">
    <property type="entry name" value="RNA_pol_sigma_r2"/>
</dbReference>
<comment type="similarity">
    <text evidence="1">Belongs to the sigma-70 factor family. ECF subfamily.</text>
</comment>
<dbReference type="PANTHER" id="PTHR30173:SF36">
    <property type="entry name" value="ECF RNA POLYMERASE SIGMA FACTOR SIGJ"/>
    <property type="match status" value="1"/>
</dbReference>
<evidence type="ECO:0000256" key="4">
    <source>
        <dbReference type="ARBA" id="ARBA00023082"/>
    </source>
</evidence>
<dbReference type="InterPro" id="IPR032710">
    <property type="entry name" value="NTF2-like_dom_sf"/>
</dbReference>
<evidence type="ECO:0000313" key="7">
    <source>
        <dbReference type="Proteomes" id="UP000093355"/>
    </source>
</evidence>
<dbReference type="Gene3D" id="1.10.1740.10">
    <property type="match status" value="1"/>
</dbReference>
<dbReference type="SUPFAM" id="SSF88659">
    <property type="entry name" value="Sigma3 and sigma4 domains of RNA polymerase sigma factors"/>
    <property type="match status" value="1"/>
</dbReference>
<organism evidence="6 7">
    <name type="scientific">Microbacterium sediminis</name>
    <dbReference type="NCBI Taxonomy" id="904291"/>
    <lineage>
        <taxon>Bacteria</taxon>
        <taxon>Bacillati</taxon>
        <taxon>Actinomycetota</taxon>
        <taxon>Actinomycetes</taxon>
        <taxon>Micrococcales</taxon>
        <taxon>Microbacteriaceae</taxon>
        <taxon>Microbacterium</taxon>
    </lineage>
</organism>
<accession>A0A1B9NA97</accession>
<dbReference type="GO" id="GO:0003677">
    <property type="term" value="F:DNA binding"/>
    <property type="evidence" value="ECO:0007669"/>
    <property type="project" value="InterPro"/>
</dbReference>
<dbReference type="STRING" id="904291.A7J15_07430"/>
<dbReference type="InterPro" id="IPR036388">
    <property type="entry name" value="WH-like_DNA-bd_sf"/>
</dbReference>
<gene>
    <name evidence="6" type="ORF">A7J15_07430</name>
</gene>
<keyword evidence="5" id="KW-0804">Transcription</keyword>
<sequence length="290" mass="31294">MTTSLAAEAWGRERGRLIGIAYRMLGDLGEAEDVASDVAESALAAERRGDDVRSWPAWLTTACVRRSIDRVRALATRRETYPGPWLPEPVSLDRLPDEVAATRELLSLTLLHLAEQLRPEARAALVLHRAFGMTAREIGEILERSPAAVRQSISRAERSLRIAPGDPAPHPADAGALRRLVAAIETGEVAEVLALLDDDVVLWSDGGGRVSAARRPLIGADAVARFVLGVVEKAARAGTPVTVVPLVVNGEAALDFRRADRRDVVVLELTEAGLVRGVRQVSNPEKLSRV</sequence>
<dbReference type="EMBL" id="LXMD01000024">
    <property type="protein sequence ID" value="OCG73507.1"/>
    <property type="molecule type" value="Genomic_DNA"/>
</dbReference>
<dbReference type="NCBIfam" id="TIGR02937">
    <property type="entry name" value="sigma70-ECF"/>
    <property type="match status" value="1"/>
</dbReference>
<dbReference type="Gene3D" id="3.10.450.50">
    <property type="match status" value="1"/>
</dbReference>
<dbReference type="GO" id="GO:0016987">
    <property type="term" value="F:sigma factor activity"/>
    <property type="evidence" value="ECO:0007669"/>
    <property type="project" value="UniProtKB-KW"/>
</dbReference>
<dbReference type="InterPro" id="IPR013249">
    <property type="entry name" value="RNA_pol_sigma70_r4_t2"/>
</dbReference>
<keyword evidence="7" id="KW-1185">Reference proteome</keyword>
<dbReference type="Pfam" id="PF08281">
    <property type="entry name" value="Sigma70_r4_2"/>
    <property type="match status" value="1"/>
</dbReference>
<keyword evidence="4" id="KW-0731">Sigma factor</keyword>
<comment type="caution">
    <text evidence="6">The sequence shown here is derived from an EMBL/GenBank/DDBJ whole genome shotgun (WGS) entry which is preliminary data.</text>
</comment>
<evidence type="ECO:0000313" key="6">
    <source>
        <dbReference type="EMBL" id="OCG73507.1"/>
    </source>
</evidence>
<dbReference type="Proteomes" id="UP000093355">
    <property type="component" value="Unassembled WGS sequence"/>
</dbReference>
<proteinExistence type="inferred from homology"/>
<dbReference type="InterPro" id="IPR052704">
    <property type="entry name" value="ECF_Sigma-70_Domain"/>
</dbReference>
<dbReference type="OrthoDB" id="3211555at2"/>
<dbReference type="InterPro" id="IPR007627">
    <property type="entry name" value="RNA_pol_sigma70_r2"/>
</dbReference>
<name>A0A1B9NA97_9MICO</name>
<keyword evidence="3" id="KW-0805">Transcription regulation</keyword>
<dbReference type="AlphaFoldDB" id="A0A1B9NA97"/>
<dbReference type="GO" id="GO:0006352">
    <property type="term" value="P:DNA-templated transcription initiation"/>
    <property type="evidence" value="ECO:0007669"/>
    <property type="project" value="InterPro"/>
</dbReference>
<dbReference type="PANTHER" id="PTHR30173">
    <property type="entry name" value="SIGMA 19 FACTOR"/>
    <property type="match status" value="1"/>
</dbReference>
<evidence type="ECO:0000256" key="5">
    <source>
        <dbReference type="ARBA" id="ARBA00023163"/>
    </source>
</evidence>
<dbReference type="InterPro" id="IPR014284">
    <property type="entry name" value="RNA_pol_sigma-70_dom"/>
</dbReference>
<dbReference type="SUPFAM" id="SSF54427">
    <property type="entry name" value="NTF2-like"/>
    <property type="match status" value="1"/>
</dbReference>
<dbReference type="Pfam" id="PF04542">
    <property type="entry name" value="Sigma70_r2"/>
    <property type="match status" value="1"/>
</dbReference>
<comment type="subunit">
    <text evidence="2">Interacts transiently with the RNA polymerase catalytic core formed by RpoA, RpoB, RpoC and RpoZ (2 alpha, 1 beta, 1 beta' and 1 omega subunit) to form the RNA polymerase holoenzyme that can initiate transcription.</text>
</comment>
<protein>
    <submittedName>
        <fullName evidence="6">RNA polymerase subunit sigma-70</fullName>
    </submittedName>
</protein>
<evidence type="ECO:0000256" key="2">
    <source>
        <dbReference type="ARBA" id="ARBA00011344"/>
    </source>
</evidence>
<reference evidence="6 7" key="1">
    <citation type="submission" date="2016-05" db="EMBL/GenBank/DDBJ databases">
        <authorList>
            <person name="Lavstsen T."/>
            <person name="Jespersen J.S."/>
        </authorList>
    </citation>
    <scope>NUCLEOTIDE SEQUENCE [LARGE SCALE GENOMIC DNA]</scope>
    <source>
        <strain evidence="6 7">YLB-01</strain>
    </source>
</reference>
<dbReference type="RefSeq" id="WP_067026525.1">
    <property type="nucleotide sequence ID" value="NZ_CP038256.1"/>
</dbReference>
<evidence type="ECO:0000256" key="3">
    <source>
        <dbReference type="ARBA" id="ARBA00023015"/>
    </source>
</evidence>
<dbReference type="InterPro" id="IPR013324">
    <property type="entry name" value="RNA_pol_sigma_r3/r4-like"/>
</dbReference>
<dbReference type="Gene3D" id="1.10.10.10">
    <property type="entry name" value="Winged helix-like DNA-binding domain superfamily/Winged helix DNA-binding domain"/>
    <property type="match status" value="1"/>
</dbReference>
<evidence type="ECO:0000256" key="1">
    <source>
        <dbReference type="ARBA" id="ARBA00010641"/>
    </source>
</evidence>